<protein>
    <submittedName>
        <fullName evidence="2">Uncharacterized protein</fullName>
    </submittedName>
</protein>
<reference evidence="2" key="1">
    <citation type="submission" date="2022-12" db="EMBL/GenBank/DDBJ databases">
        <title>Paracoccus sp. EF6 isolated from a lake water.</title>
        <authorList>
            <person name="Liu H."/>
        </authorList>
    </citation>
    <scope>NUCLEOTIDE SEQUENCE</scope>
    <source>
        <strain evidence="2">EF6</strain>
    </source>
</reference>
<keyword evidence="1" id="KW-0472">Membrane</keyword>
<comment type="caution">
    <text evidence="2">The sequence shown here is derived from an EMBL/GenBank/DDBJ whole genome shotgun (WGS) entry which is preliminary data.</text>
</comment>
<keyword evidence="1" id="KW-0812">Transmembrane</keyword>
<evidence type="ECO:0000256" key="1">
    <source>
        <dbReference type="SAM" id="Phobius"/>
    </source>
</evidence>
<dbReference type="Proteomes" id="UP001149822">
    <property type="component" value="Unassembled WGS sequence"/>
</dbReference>
<name>A0ABT4J5E6_9RHOB</name>
<proteinExistence type="predicted"/>
<dbReference type="RefSeq" id="WP_268942374.1">
    <property type="nucleotide sequence ID" value="NZ_JAPTYD010000015.1"/>
</dbReference>
<keyword evidence="3" id="KW-1185">Reference proteome</keyword>
<sequence>MKRQATTLGIAMAFLPEAVRAHDALGDLGPFYANVLHLLADPAQGHVIAALAVFLARQPLAAAQAGFAALAASVLAATLAVHLGLAGPNVL</sequence>
<gene>
    <name evidence="2" type="ORF">OU682_12065</name>
</gene>
<feature type="transmembrane region" description="Helical" evidence="1">
    <location>
        <begin position="67"/>
        <end position="85"/>
    </location>
</feature>
<keyword evidence="1" id="KW-1133">Transmembrane helix</keyword>
<evidence type="ECO:0000313" key="3">
    <source>
        <dbReference type="Proteomes" id="UP001149822"/>
    </source>
</evidence>
<accession>A0ABT4J5E6</accession>
<evidence type="ECO:0000313" key="2">
    <source>
        <dbReference type="EMBL" id="MCZ0962355.1"/>
    </source>
</evidence>
<organism evidence="2 3">
    <name type="scientific">Paracoccus benzoatiresistens</name>
    <dbReference type="NCBI Taxonomy" id="2997341"/>
    <lineage>
        <taxon>Bacteria</taxon>
        <taxon>Pseudomonadati</taxon>
        <taxon>Pseudomonadota</taxon>
        <taxon>Alphaproteobacteria</taxon>
        <taxon>Rhodobacterales</taxon>
        <taxon>Paracoccaceae</taxon>
        <taxon>Paracoccus</taxon>
    </lineage>
</organism>
<dbReference type="EMBL" id="JAPTYD010000015">
    <property type="protein sequence ID" value="MCZ0962355.1"/>
    <property type="molecule type" value="Genomic_DNA"/>
</dbReference>